<comment type="caution">
    <text evidence="1">The sequence shown here is derived from an EMBL/GenBank/DDBJ whole genome shotgun (WGS) entry which is preliminary data.</text>
</comment>
<protein>
    <recommendedName>
        <fullName evidence="3">Transmembrane protein</fullName>
    </recommendedName>
</protein>
<keyword evidence="2" id="KW-1185">Reference proteome</keyword>
<dbReference type="Proteomes" id="UP001469553">
    <property type="component" value="Unassembled WGS sequence"/>
</dbReference>
<gene>
    <name evidence="1" type="ORF">AMECASPLE_030331</name>
</gene>
<organism evidence="1 2">
    <name type="scientific">Ameca splendens</name>
    <dbReference type="NCBI Taxonomy" id="208324"/>
    <lineage>
        <taxon>Eukaryota</taxon>
        <taxon>Metazoa</taxon>
        <taxon>Chordata</taxon>
        <taxon>Craniata</taxon>
        <taxon>Vertebrata</taxon>
        <taxon>Euteleostomi</taxon>
        <taxon>Actinopterygii</taxon>
        <taxon>Neopterygii</taxon>
        <taxon>Teleostei</taxon>
        <taxon>Neoteleostei</taxon>
        <taxon>Acanthomorphata</taxon>
        <taxon>Ovalentaria</taxon>
        <taxon>Atherinomorphae</taxon>
        <taxon>Cyprinodontiformes</taxon>
        <taxon>Goodeidae</taxon>
        <taxon>Ameca</taxon>
    </lineage>
</organism>
<proteinExistence type="predicted"/>
<evidence type="ECO:0008006" key="3">
    <source>
        <dbReference type="Google" id="ProtNLM"/>
    </source>
</evidence>
<sequence>MVWAGGLVRVVLGMECSRLLGGFWLLALRALPFVGFGVGFLVGLLLAGVWVSGMCSWVWMLWVFFGRGALFLEAGVGAFAKCGLFAQLCFGCSLLHSVLRCMVCCGGGPVQCDSSCRVWMLP</sequence>
<evidence type="ECO:0000313" key="2">
    <source>
        <dbReference type="Proteomes" id="UP001469553"/>
    </source>
</evidence>
<name>A0ABV1AD88_9TELE</name>
<accession>A0ABV1AD88</accession>
<reference evidence="1 2" key="1">
    <citation type="submission" date="2021-06" db="EMBL/GenBank/DDBJ databases">
        <authorList>
            <person name="Palmer J.M."/>
        </authorList>
    </citation>
    <scope>NUCLEOTIDE SEQUENCE [LARGE SCALE GENOMIC DNA]</scope>
    <source>
        <strain evidence="1 2">AS_MEX2019</strain>
        <tissue evidence="1">Muscle</tissue>
    </source>
</reference>
<evidence type="ECO:0000313" key="1">
    <source>
        <dbReference type="EMBL" id="MEQ2316211.1"/>
    </source>
</evidence>
<dbReference type="EMBL" id="JAHRIP010088239">
    <property type="protein sequence ID" value="MEQ2316211.1"/>
    <property type="molecule type" value="Genomic_DNA"/>
</dbReference>